<accession>A0A0U2X3H9</accession>
<evidence type="ECO:0000259" key="1">
    <source>
        <dbReference type="Pfam" id="PF00501"/>
    </source>
</evidence>
<reference evidence="2 3" key="1">
    <citation type="submission" date="2015-03" db="EMBL/GenBank/DDBJ databases">
        <authorList>
            <person name="Murphy D."/>
        </authorList>
    </citation>
    <scope>NUCLEOTIDE SEQUENCE [LARGE SCALE GENOMIC DNA]</scope>
    <source>
        <strain evidence="2 3">KMM 520</strain>
    </source>
</reference>
<dbReference type="AlphaFoldDB" id="A0A0U2X3H9"/>
<dbReference type="InterPro" id="IPR020845">
    <property type="entry name" value="AMP-binding_CS"/>
</dbReference>
<dbReference type="InterPro" id="IPR042099">
    <property type="entry name" value="ANL_N_sf"/>
</dbReference>
<proteinExistence type="predicted"/>
<dbReference type="Proteomes" id="UP000065261">
    <property type="component" value="Chromosome I"/>
</dbReference>
<dbReference type="RefSeq" id="WP_058372523.1">
    <property type="nucleotide sequence ID" value="NZ_CP011034.1"/>
</dbReference>
<dbReference type="GO" id="GO:0016405">
    <property type="term" value="F:CoA-ligase activity"/>
    <property type="evidence" value="ECO:0007669"/>
    <property type="project" value="TreeGrafter"/>
</dbReference>
<dbReference type="PANTHER" id="PTHR24096:SF420">
    <property type="entry name" value="LONG-CHAIN-FATTY-ACID--COA LIGASE-RELATED"/>
    <property type="match status" value="1"/>
</dbReference>
<dbReference type="InterPro" id="IPR000873">
    <property type="entry name" value="AMP-dep_synth/lig_dom"/>
</dbReference>
<dbReference type="SUPFAM" id="SSF56801">
    <property type="entry name" value="Acetyl-CoA synthetase-like"/>
    <property type="match status" value="1"/>
</dbReference>
<evidence type="ECO:0000313" key="2">
    <source>
        <dbReference type="EMBL" id="ALS31838.1"/>
    </source>
</evidence>
<dbReference type="Pfam" id="PF00501">
    <property type="entry name" value="AMP-binding"/>
    <property type="match status" value="1"/>
</dbReference>
<dbReference type="PROSITE" id="PS00455">
    <property type="entry name" value="AMP_BINDING"/>
    <property type="match status" value="1"/>
</dbReference>
<organism evidence="2">
    <name type="scientific">Pseudoalteromonas translucida KMM 520</name>
    <dbReference type="NCBI Taxonomy" id="1315283"/>
    <lineage>
        <taxon>Bacteria</taxon>
        <taxon>Pseudomonadati</taxon>
        <taxon>Pseudomonadota</taxon>
        <taxon>Gammaproteobacteria</taxon>
        <taxon>Alteromonadales</taxon>
        <taxon>Pseudoalteromonadaceae</taxon>
        <taxon>Pseudoalteromonas</taxon>
    </lineage>
</organism>
<feature type="domain" description="AMP-dependent synthetase/ligase" evidence="1">
    <location>
        <begin position="51"/>
        <end position="426"/>
    </location>
</feature>
<dbReference type="EMBL" id="CP011034">
    <property type="protein sequence ID" value="ALS31838.1"/>
    <property type="molecule type" value="Genomic_DNA"/>
</dbReference>
<gene>
    <name evidence="2" type="primary">fcs</name>
    <name evidence="2" type="ORF">PTRA_a0484</name>
</gene>
<protein>
    <submittedName>
        <fullName evidence="2">Feruloyl-CoA synthase</fullName>
    </submittedName>
</protein>
<dbReference type="Gene3D" id="3.40.50.12780">
    <property type="entry name" value="N-terminal domain of ligase-like"/>
    <property type="match status" value="1"/>
</dbReference>
<dbReference type="KEGG" id="ptn:PTRA_a0484"/>
<dbReference type="PATRIC" id="fig|1315283.4.peg.433"/>
<dbReference type="OrthoDB" id="9803968at2"/>
<dbReference type="PANTHER" id="PTHR24096">
    <property type="entry name" value="LONG-CHAIN-FATTY-ACID--COA LIGASE"/>
    <property type="match status" value="1"/>
</dbReference>
<evidence type="ECO:0000313" key="3">
    <source>
        <dbReference type="Proteomes" id="UP000065261"/>
    </source>
</evidence>
<sequence>MIERKIKIIPKIQLGCHNVIADKSTEGAIILRNEEDLNLDNHTMLDCLDFWSERAPNTVCMRERTSDGWSEISYKEFLSRVKGVAANLGTLDISADKPLMIIAPNSVNHALVAFAAMTIGVPVTPVSIAYAQHGDTFERLDNIINIVKPGAIYFSDTRFFKKAVDVLRQKHDIQYIASYSNIDDIPAVRDLPKISDEEVAVKRSEVTQDTICKVMMTSGSTGLPKGVINTHRMMYSNQVALYKMWPFLQDMTPNLVDWLPWSHTFGGNVCINITLFNGGTLTIDDGKPIPGQIGRTIENICLIEPNIHFNVPVGIEALLAQFEDDHRVARKFFTSVKVIFVAAAALPEKTRNRLTSLSMDLVGKSPKLLAGWGSTETAPFSTCLNFESDLSVNIGVPMPGTEIKLTNSQDKQALAVRGPNVTPGYWRDEKATAAAFDKDGFYSMGDAGRLVNEDEPSEGLVFDGRTSENFKLGSGTWVNVNQVRLAIVTTLKPYFLDAVITGHNQADIGLLLVPNMTYLKKKYNLTEEQQISSYLQTINELIESVVKLLKEYNETHYSNSTRVCRFAFLPQPPSIEKNEITDKGYLNQRALLGNWSDLVDKMHNKEKASSINFYSF</sequence>
<name>A0A0U2X3H9_9GAMM</name>